<gene>
    <name evidence="1" type="ORF">D3273_16170</name>
</gene>
<dbReference type="Pfam" id="PF12570">
    <property type="entry name" value="DUF3750"/>
    <property type="match status" value="1"/>
</dbReference>
<dbReference type="AlphaFoldDB" id="A0A4Q2U7Q6"/>
<name>A0A4Q2U7Q6_9HYPH</name>
<reference evidence="1 2" key="2">
    <citation type="submission" date="2019-02" db="EMBL/GenBank/DDBJ databases">
        <title>'Lichenibacterium ramalinii' gen. nov. sp. nov., 'Lichenibacterium minor' gen. nov. sp. nov.</title>
        <authorList>
            <person name="Pankratov T."/>
        </authorList>
    </citation>
    <scope>NUCLEOTIDE SEQUENCE [LARGE SCALE GENOMIC DNA]</scope>
    <source>
        <strain evidence="1 2">RmlP026</strain>
    </source>
</reference>
<evidence type="ECO:0000313" key="2">
    <source>
        <dbReference type="Proteomes" id="UP000290759"/>
    </source>
</evidence>
<evidence type="ECO:0000313" key="1">
    <source>
        <dbReference type="EMBL" id="RYC30905.1"/>
    </source>
</evidence>
<protein>
    <submittedName>
        <fullName evidence="1">DUF3750 domain-containing protein</fullName>
    </submittedName>
</protein>
<proteinExistence type="predicted"/>
<dbReference type="Proteomes" id="UP000290759">
    <property type="component" value="Unassembled WGS sequence"/>
</dbReference>
<organism evidence="1 2">
    <name type="scientific">Lichenibacterium minor</name>
    <dbReference type="NCBI Taxonomy" id="2316528"/>
    <lineage>
        <taxon>Bacteria</taxon>
        <taxon>Pseudomonadati</taxon>
        <taxon>Pseudomonadota</taxon>
        <taxon>Alphaproteobacteria</taxon>
        <taxon>Hyphomicrobiales</taxon>
        <taxon>Lichenihabitantaceae</taxon>
        <taxon>Lichenibacterium</taxon>
    </lineage>
</organism>
<dbReference type="RefSeq" id="WP_129227929.1">
    <property type="nucleotide sequence ID" value="NZ_QYBB01000019.1"/>
</dbReference>
<comment type="caution">
    <text evidence="1">The sequence shown here is derived from an EMBL/GenBank/DDBJ whole genome shotgun (WGS) entry which is preliminary data.</text>
</comment>
<dbReference type="InterPro" id="IPR022224">
    <property type="entry name" value="DUF3750"/>
</dbReference>
<keyword evidence="2" id="KW-1185">Reference proteome</keyword>
<dbReference type="OrthoDB" id="199084at2"/>
<sequence>MPMLRVLIPLCLLILFFAPAAVRAALYWRAPAFDWRGADRSATGLLPAARLNPEAAVRVYAARTVSWRGIVAVHCWLVLKDAGAARYDRYDLTAWGDPIRLNGFDPDGRWFGQAPDAVFAADGDAAAALIPRMRAAIEGYRWRNSGDYRAWPGPNSNTFVQAVLAAVPEAGAVLPPTAIGKDFPVDGAVLAWAPSRTGFRVSAGGYVGLTVAWVEGIEFNLLGGVIGIDVRRPGIKLPAVGRIGL</sequence>
<reference evidence="1 2" key="1">
    <citation type="submission" date="2018-12" db="EMBL/GenBank/DDBJ databases">
        <authorList>
            <person name="Grouzdev D.S."/>
            <person name="Krutkina M.S."/>
        </authorList>
    </citation>
    <scope>NUCLEOTIDE SEQUENCE [LARGE SCALE GENOMIC DNA]</scope>
    <source>
        <strain evidence="1 2">RmlP026</strain>
    </source>
</reference>
<dbReference type="EMBL" id="QYBB01000019">
    <property type="protein sequence ID" value="RYC30905.1"/>
    <property type="molecule type" value="Genomic_DNA"/>
</dbReference>
<accession>A0A4Q2U7Q6</accession>